<dbReference type="PANTHER" id="PTHR30126">
    <property type="entry name" value="HTH-TYPE TRANSCRIPTIONAL REGULATOR"/>
    <property type="match status" value="1"/>
</dbReference>
<dbReference type="InterPro" id="IPR036388">
    <property type="entry name" value="WH-like_DNA-bd_sf"/>
</dbReference>
<evidence type="ECO:0000256" key="3">
    <source>
        <dbReference type="ARBA" id="ARBA00023125"/>
    </source>
</evidence>
<keyword evidence="3" id="KW-0238">DNA-binding</keyword>
<evidence type="ECO:0000256" key="2">
    <source>
        <dbReference type="ARBA" id="ARBA00023015"/>
    </source>
</evidence>
<name>A0ABW3SD65_9BACL</name>
<protein>
    <submittedName>
        <fullName evidence="6">LysR family transcriptional regulator</fullName>
    </submittedName>
</protein>
<dbReference type="RefSeq" id="WP_240269585.1">
    <property type="nucleotide sequence ID" value="NZ_JAKSXN010000028.1"/>
</dbReference>
<dbReference type="InterPro" id="IPR036390">
    <property type="entry name" value="WH_DNA-bd_sf"/>
</dbReference>
<sequence>MNLHALRLFHVIAETGSVTRASELLSISQPAISAQIKKLERELDLPLLKAQGRGIALTDGGEKLFAHSKRLFAVEQQIERFIEDYKAGELGHIRLAATYLPAHFLIPTWIAKFKTRYEHTEMTINTTNSTDALNQLLNLEVDLAIYGGLPEAYPESVQAEELFRDELWFVVSPRHRYAGQRVSLHSMVKEPFVMREIGSSTRERFMALCRTYNAPSPRIALQFNGLNETIQAVIAGYGASFVSALVVRDYVERGQLSRVFVENVDLMNSISVCTRKNEPLSPAAHRFIGLIREFPH</sequence>
<keyword evidence="7" id="KW-1185">Reference proteome</keyword>
<keyword evidence="2" id="KW-0805">Transcription regulation</keyword>
<dbReference type="InterPro" id="IPR000847">
    <property type="entry name" value="LysR_HTH_N"/>
</dbReference>
<evidence type="ECO:0000313" key="6">
    <source>
        <dbReference type="EMBL" id="MFD1182402.1"/>
    </source>
</evidence>
<gene>
    <name evidence="6" type="ORF">ACFQ2Z_13630</name>
</gene>
<keyword evidence="4" id="KW-0804">Transcription</keyword>
<evidence type="ECO:0000256" key="1">
    <source>
        <dbReference type="ARBA" id="ARBA00009437"/>
    </source>
</evidence>
<feature type="domain" description="HTH lysR-type" evidence="5">
    <location>
        <begin position="1"/>
        <end position="58"/>
    </location>
</feature>
<dbReference type="PROSITE" id="PS50931">
    <property type="entry name" value="HTH_LYSR"/>
    <property type="match status" value="1"/>
</dbReference>
<comment type="similarity">
    <text evidence="1">Belongs to the LysR transcriptional regulatory family.</text>
</comment>
<dbReference type="SUPFAM" id="SSF46785">
    <property type="entry name" value="Winged helix' DNA-binding domain"/>
    <property type="match status" value="1"/>
</dbReference>
<dbReference type="PANTHER" id="PTHR30126:SF40">
    <property type="entry name" value="HTH-TYPE TRANSCRIPTIONAL REGULATOR GLTR"/>
    <property type="match status" value="1"/>
</dbReference>
<comment type="caution">
    <text evidence="6">The sequence shown here is derived from an EMBL/GenBank/DDBJ whole genome shotgun (WGS) entry which is preliminary data.</text>
</comment>
<dbReference type="Pfam" id="PF00126">
    <property type="entry name" value="HTH_1"/>
    <property type="match status" value="1"/>
</dbReference>
<organism evidence="6 7">
    <name type="scientific">Paenibacillus timonensis</name>
    <dbReference type="NCBI Taxonomy" id="225915"/>
    <lineage>
        <taxon>Bacteria</taxon>
        <taxon>Bacillati</taxon>
        <taxon>Bacillota</taxon>
        <taxon>Bacilli</taxon>
        <taxon>Bacillales</taxon>
        <taxon>Paenibacillaceae</taxon>
        <taxon>Paenibacillus</taxon>
    </lineage>
</organism>
<evidence type="ECO:0000259" key="5">
    <source>
        <dbReference type="PROSITE" id="PS50931"/>
    </source>
</evidence>
<reference evidence="7" key="1">
    <citation type="journal article" date="2019" name="Int. J. Syst. Evol. Microbiol.">
        <title>The Global Catalogue of Microorganisms (GCM) 10K type strain sequencing project: providing services to taxonomists for standard genome sequencing and annotation.</title>
        <authorList>
            <consortium name="The Broad Institute Genomics Platform"/>
            <consortium name="The Broad Institute Genome Sequencing Center for Infectious Disease"/>
            <person name="Wu L."/>
            <person name="Ma J."/>
        </authorList>
    </citation>
    <scope>NUCLEOTIDE SEQUENCE [LARGE SCALE GENOMIC DNA]</scope>
    <source>
        <strain evidence="7">CCUG 48216</strain>
    </source>
</reference>
<dbReference type="Gene3D" id="1.10.10.10">
    <property type="entry name" value="Winged helix-like DNA-binding domain superfamily/Winged helix DNA-binding domain"/>
    <property type="match status" value="1"/>
</dbReference>
<accession>A0ABW3SD65</accession>
<dbReference type="InterPro" id="IPR005119">
    <property type="entry name" value="LysR_subst-bd"/>
</dbReference>
<evidence type="ECO:0000313" key="7">
    <source>
        <dbReference type="Proteomes" id="UP001597211"/>
    </source>
</evidence>
<dbReference type="Gene3D" id="3.40.190.290">
    <property type="match status" value="1"/>
</dbReference>
<proteinExistence type="inferred from homology"/>
<dbReference type="PRINTS" id="PR00039">
    <property type="entry name" value="HTHLYSR"/>
</dbReference>
<dbReference type="Proteomes" id="UP001597211">
    <property type="component" value="Unassembled WGS sequence"/>
</dbReference>
<dbReference type="SUPFAM" id="SSF53850">
    <property type="entry name" value="Periplasmic binding protein-like II"/>
    <property type="match status" value="1"/>
</dbReference>
<evidence type="ECO:0000256" key="4">
    <source>
        <dbReference type="ARBA" id="ARBA00023163"/>
    </source>
</evidence>
<dbReference type="EMBL" id="JBHTKZ010000025">
    <property type="protein sequence ID" value="MFD1182402.1"/>
    <property type="molecule type" value="Genomic_DNA"/>
</dbReference>
<dbReference type="Pfam" id="PF03466">
    <property type="entry name" value="LysR_substrate"/>
    <property type="match status" value="1"/>
</dbReference>